<evidence type="ECO:0000313" key="6">
    <source>
        <dbReference type="EMBL" id="KAK4261043.1"/>
    </source>
</evidence>
<dbReference type="PANTHER" id="PTHR20961">
    <property type="entry name" value="GLYCOSYLTRANSFERASE"/>
    <property type="match status" value="1"/>
</dbReference>
<gene>
    <name evidence="6" type="ORF">QN277_004095</name>
</gene>
<evidence type="ECO:0000256" key="1">
    <source>
        <dbReference type="ARBA" id="ARBA00004323"/>
    </source>
</evidence>
<dbReference type="InterPro" id="IPR007657">
    <property type="entry name" value="Glycosyltransferase_61"/>
</dbReference>
<protein>
    <recommendedName>
        <fullName evidence="5">Glycosyltransferase 61 catalytic domain-containing protein</fullName>
    </recommendedName>
</protein>
<proteinExistence type="predicted"/>
<keyword evidence="4" id="KW-0325">Glycoprotein</keyword>
<comment type="caution">
    <text evidence="6">The sequence shown here is derived from an EMBL/GenBank/DDBJ whole genome shotgun (WGS) entry which is preliminary data.</text>
</comment>
<reference evidence="6" key="1">
    <citation type="submission" date="2023-10" db="EMBL/GenBank/DDBJ databases">
        <title>Chromosome-level genome of the transformable northern wattle, Acacia crassicarpa.</title>
        <authorList>
            <person name="Massaro I."/>
            <person name="Sinha N.R."/>
            <person name="Poethig S."/>
            <person name="Leichty A.R."/>
        </authorList>
    </citation>
    <scope>NUCLEOTIDE SEQUENCE</scope>
    <source>
        <strain evidence="6">Acra3RX</strain>
        <tissue evidence="6">Leaf</tissue>
    </source>
</reference>
<keyword evidence="2" id="KW-0328">Glycosyltransferase</keyword>
<evidence type="ECO:0000259" key="5">
    <source>
        <dbReference type="Pfam" id="PF04577"/>
    </source>
</evidence>
<evidence type="ECO:0000313" key="7">
    <source>
        <dbReference type="Proteomes" id="UP001293593"/>
    </source>
</evidence>
<keyword evidence="3" id="KW-0808">Transferase</keyword>
<dbReference type="PANTHER" id="PTHR20961:SF86">
    <property type="entry name" value="GLYCOSYLTRANSFERASE FAMILY 61 PROTEIN"/>
    <property type="match status" value="1"/>
</dbReference>
<sequence length="447" mass="50221">MGAGKIRVSTWSSSAICFMLLLFIFFLQLALLSDVSIWKVKLWRVLSLSQWDIISSSKPVTCDRSHDAFDICTVNNPTLFDPAQSKLFTLGPHNWAQPHLPVKIHPYPCKNDKGAMSMIKPVTLFSSPPKSPCLVTHTSPALVFSAGGYTGNFFHEFNENFIPLFITVHTLYPDRDVVLVITQGATWWFHKYAELLSSFTQHPIINPNNSTTTTTTHCFSSATVGLMKHGPITIDPNQLPDPKTLVDFCAWLKNIFIGPGIFPSGETKPSLTLVSRRGNVSRVILNQEEIVRLAEEVGFNVRLLEASRNKSMAEDYKLVHTSHVLLGVHGAGLTHLLFLRPGTVMMQVVPIGLEWASKTYYGKKTSRVLGLEYVEYKVEANESSLSEKYGGESLVMKNPAGFHRGDWSKSRIYLREQNVKLNVTRFSKYLTEAYEKARAFMDKALFN</sequence>
<comment type="subcellular location">
    <subcellularLocation>
        <location evidence="1">Golgi apparatus membrane</location>
        <topology evidence="1">Single-pass type II membrane protein</topology>
    </subcellularLocation>
</comment>
<accession>A0AAE1J2X4</accession>
<dbReference type="GO" id="GO:0016763">
    <property type="term" value="F:pentosyltransferase activity"/>
    <property type="evidence" value="ECO:0007669"/>
    <property type="project" value="UniProtKB-ARBA"/>
</dbReference>
<evidence type="ECO:0000256" key="3">
    <source>
        <dbReference type="ARBA" id="ARBA00022679"/>
    </source>
</evidence>
<evidence type="ECO:0000256" key="2">
    <source>
        <dbReference type="ARBA" id="ARBA00022676"/>
    </source>
</evidence>
<feature type="domain" description="Glycosyltransferase 61 catalytic" evidence="5">
    <location>
        <begin position="236"/>
        <end position="346"/>
    </location>
</feature>
<dbReference type="InterPro" id="IPR049625">
    <property type="entry name" value="Glyco_transf_61_cat"/>
</dbReference>
<keyword evidence="7" id="KW-1185">Reference proteome</keyword>
<dbReference type="Pfam" id="PF04577">
    <property type="entry name" value="Glyco_transf_61"/>
    <property type="match status" value="1"/>
</dbReference>
<dbReference type="GO" id="GO:0000139">
    <property type="term" value="C:Golgi membrane"/>
    <property type="evidence" value="ECO:0007669"/>
    <property type="project" value="UniProtKB-SubCell"/>
</dbReference>
<evidence type="ECO:0000256" key="4">
    <source>
        <dbReference type="ARBA" id="ARBA00023180"/>
    </source>
</evidence>
<organism evidence="6 7">
    <name type="scientific">Acacia crassicarpa</name>
    <name type="common">northern wattle</name>
    <dbReference type="NCBI Taxonomy" id="499986"/>
    <lineage>
        <taxon>Eukaryota</taxon>
        <taxon>Viridiplantae</taxon>
        <taxon>Streptophyta</taxon>
        <taxon>Embryophyta</taxon>
        <taxon>Tracheophyta</taxon>
        <taxon>Spermatophyta</taxon>
        <taxon>Magnoliopsida</taxon>
        <taxon>eudicotyledons</taxon>
        <taxon>Gunneridae</taxon>
        <taxon>Pentapetalae</taxon>
        <taxon>rosids</taxon>
        <taxon>fabids</taxon>
        <taxon>Fabales</taxon>
        <taxon>Fabaceae</taxon>
        <taxon>Caesalpinioideae</taxon>
        <taxon>mimosoid clade</taxon>
        <taxon>Acacieae</taxon>
        <taxon>Acacia</taxon>
    </lineage>
</organism>
<dbReference type="Proteomes" id="UP001293593">
    <property type="component" value="Unassembled WGS sequence"/>
</dbReference>
<dbReference type="EMBL" id="JAWXYG010000010">
    <property type="protein sequence ID" value="KAK4261043.1"/>
    <property type="molecule type" value="Genomic_DNA"/>
</dbReference>
<dbReference type="AlphaFoldDB" id="A0AAE1J2X4"/>
<name>A0AAE1J2X4_9FABA</name>